<dbReference type="InterPro" id="IPR023296">
    <property type="entry name" value="Glyco_hydro_beta-prop_sf"/>
</dbReference>
<dbReference type="InterPro" id="IPR036278">
    <property type="entry name" value="Sialidase_sf"/>
</dbReference>
<evidence type="ECO:0000313" key="2">
    <source>
        <dbReference type="EMBL" id="OZM74366.1"/>
    </source>
</evidence>
<organism evidence="2 3">
    <name type="scientific">Amycolatopsis antarctica</name>
    <dbReference type="NCBI Taxonomy" id="1854586"/>
    <lineage>
        <taxon>Bacteria</taxon>
        <taxon>Bacillati</taxon>
        <taxon>Actinomycetota</taxon>
        <taxon>Actinomycetes</taxon>
        <taxon>Pseudonocardiales</taxon>
        <taxon>Pseudonocardiaceae</taxon>
        <taxon>Amycolatopsis</taxon>
    </lineage>
</organism>
<reference evidence="2 3" key="1">
    <citation type="submission" date="2017-07" db="EMBL/GenBank/DDBJ databases">
        <title>Amycolatopsis antarcticus sp. nov., isolated from the surface of an Antarcticus brown macroalga.</title>
        <authorList>
            <person name="Wang J."/>
            <person name="Leiva S."/>
            <person name="Huang J."/>
            <person name="Huang Y."/>
        </authorList>
    </citation>
    <scope>NUCLEOTIDE SEQUENCE [LARGE SCALE GENOMIC DNA]</scope>
    <source>
        <strain evidence="2 3">AU-G6</strain>
    </source>
</reference>
<dbReference type="OrthoDB" id="5958808at2"/>
<dbReference type="Proteomes" id="UP000242444">
    <property type="component" value="Unassembled WGS sequence"/>
</dbReference>
<keyword evidence="3" id="KW-1185">Reference proteome</keyword>
<name>A0A263DA52_9PSEU</name>
<dbReference type="PANTHER" id="PTHR38792">
    <property type="entry name" value="BNR/ASP-BOX REPEAT DOMAIN PROTEIN (AFU_ORTHOLOGUE AFUA_7G06430)-RELATED"/>
    <property type="match status" value="1"/>
</dbReference>
<evidence type="ECO:0000256" key="1">
    <source>
        <dbReference type="SAM" id="SignalP"/>
    </source>
</evidence>
<dbReference type="Gene3D" id="2.120.10.10">
    <property type="match status" value="1"/>
</dbReference>
<gene>
    <name evidence="2" type="ORF">CFN78_04340</name>
</gene>
<keyword evidence="1" id="KW-0732">Signal</keyword>
<dbReference type="InParanoid" id="A0A263DA52"/>
<comment type="caution">
    <text evidence="2">The sequence shown here is derived from an EMBL/GenBank/DDBJ whole genome shotgun (WGS) entry which is preliminary data.</text>
</comment>
<sequence>MITGVLLGALALLGQGLSPAAAEAPGPAADADAGGGAMATGTPLRNGNGLYPRLIRLQNSGEANGNLVASVVDFDPNGGVGAIYRSTDNGASFTEIGSIHDPGTPAGYCCSTLFELPRQVGAMPAGTLLWTASVGQDAPDRRMTLPIWQSPDQGVTWKYLSTCRTAENTGGIWEPELAVNNQGDLICHYADETDPAHSQQLRESFSADGLTWSAPFPTVAPPNGDLRPGMANVRQLGDGSYYMSYEICATGNQYDCATHFRTSADGADWGPPSDEGPRIFSDTGQYYTHAQTLARIDNGTGPTRLAMVGQQLRDGNGEIAAGSGNTVMINDNGGAGPWRSIPAPVSVPSPPNAPCPNYSSTLASTADGATLVEIATDLDGPLCKPYFASVPLG</sequence>
<dbReference type="PANTHER" id="PTHR38792:SF3">
    <property type="entry name" value="BNR_ASP-BOX REPEAT DOMAIN PROTEIN (AFU_ORTHOLOGUE AFUA_7G06430)-RELATED"/>
    <property type="match status" value="1"/>
</dbReference>
<feature type="signal peptide" evidence="1">
    <location>
        <begin position="1"/>
        <end position="20"/>
    </location>
</feature>
<dbReference type="CDD" id="cd15482">
    <property type="entry name" value="Sialidase_non-viral"/>
    <property type="match status" value="1"/>
</dbReference>
<proteinExistence type="predicted"/>
<dbReference type="EMBL" id="NKYE01000002">
    <property type="protein sequence ID" value="OZM74366.1"/>
    <property type="molecule type" value="Genomic_DNA"/>
</dbReference>
<dbReference type="RefSeq" id="WP_094861264.1">
    <property type="nucleotide sequence ID" value="NZ_NKYE01000002.1"/>
</dbReference>
<dbReference type="SUPFAM" id="SSF50939">
    <property type="entry name" value="Sialidases"/>
    <property type="match status" value="1"/>
</dbReference>
<accession>A0A263DA52</accession>
<protein>
    <recommendedName>
        <fullName evidence="4">Exo-alpha-sialidase</fullName>
    </recommendedName>
</protein>
<dbReference type="AlphaFoldDB" id="A0A263DA52"/>
<evidence type="ECO:0000313" key="3">
    <source>
        <dbReference type="Proteomes" id="UP000242444"/>
    </source>
</evidence>
<evidence type="ECO:0008006" key="4">
    <source>
        <dbReference type="Google" id="ProtNLM"/>
    </source>
</evidence>
<dbReference type="SUPFAM" id="SSF75005">
    <property type="entry name" value="Arabinanase/levansucrase/invertase"/>
    <property type="match status" value="1"/>
</dbReference>
<feature type="chain" id="PRO_5038487275" description="Exo-alpha-sialidase" evidence="1">
    <location>
        <begin position="21"/>
        <end position="393"/>
    </location>
</feature>